<proteinExistence type="predicted"/>
<dbReference type="EMBL" id="SADE01000003">
    <property type="protein sequence ID" value="RVU35153.1"/>
    <property type="molecule type" value="Genomic_DNA"/>
</dbReference>
<dbReference type="Gene3D" id="2.60.120.10">
    <property type="entry name" value="Jelly Rolls"/>
    <property type="match status" value="1"/>
</dbReference>
<gene>
    <name evidence="1" type="ORF">EOI86_20240</name>
</gene>
<dbReference type="InterPro" id="IPR011051">
    <property type="entry name" value="RmlC_Cupin_sf"/>
</dbReference>
<evidence type="ECO:0000313" key="1">
    <source>
        <dbReference type="EMBL" id="RVU35153.1"/>
    </source>
</evidence>
<evidence type="ECO:0000313" key="2">
    <source>
        <dbReference type="Proteomes" id="UP000287447"/>
    </source>
</evidence>
<comment type="caution">
    <text evidence="1">The sequence shown here is derived from an EMBL/GenBank/DDBJ whole genome shotgun (WGS) entry which is preliminary data.</text>
</comment>
<dbReference type="SUPFAM" id="SSF51182">
    <property type="entry name" value="RmlC-like cupins"/>
    <property type="match status" value="1"/>
</dbReference>
<keyword evidence="2" id="KW-1185">Reference proteome</keyword>
<sequence length="131" mass="14042">MTKAVSIEKALEGRPVLKGRTPFTAPDEFGPVFATLADTGKTGVFAGSFEGESAWERHRNGDELVQILGGHATVSVLTEEGRVELEMSAGMLTIVPQGCWHKFNAPNGVTVMTMTPQPTDHSTSDLPSKDE</sequence>
<dbReference type="AlphaFoldDB" id="A0A3S3UMR9"/>
<name>A0A3S3UMR9_9PROT</name>
<protein>
    <submittedName>
        <fullName evidence="1">Cupin domain-containing protein</fullName>
    </submittedName>
</protein>
<accession>A0A3S3UMR9</accession>
<dbReference type="RefSeq" id="WP_127767474.1">
    <property type="nucleotide sequence ID" value="NZ_SADE01000003.1"/>
</dbReference>
<dbReference type="InterPro" id="IPR014710">
    <property type="entry name" value="RmlC-like_jellyroll"/>
</dbReference>
<dbReference type="OrthoDB" id="512358at2"/>
<organism evidence="1 2">
    <name type="scientific">Hwanghaeella grinnelliae</name>
    <dbReference type="NCBI Taxonomy" id="2500179"/>
    <lineage>
        <taxon>Bacteria</taxon>
        <taxon>Pseudomonadati</taxon>
        <taxon>Pseudomonadota</taxon>
        <taxon>Alphaproteobacteria</taxon>
        <taxon>Rhodospirillales</taxon>
        <taxon>Rhodospirillaceae</taxon>
        <taxon>Hwanghaeella</taxon>
    </lineage>
</organism>
<dbReference type="Proteomes" id="UP000287447">
    <property type="component" value="Unassembled WGS sequence"/>
</dbReference>
<reference evidence="2" key="1">
    <citation type="submission" date="2019-01" db="EMBL/GenBank/DDBJ databases">
        <title>Gri0909 isolated from a small marine red alga.</title>
        <authorList>
            <person name="Kim J."/>
            <person name="Jeong S.E."/>
            <person name="Jeon C.O."/>
        </authorList>
    </citation>
    <scope>NUCLEOTIDE SEQUENCE [LARGE SCALE GENOMIC DNA]</scope>
    <source>
        <strain evidence="2">Gri0909</strain>
    </source>
</reference>